<evidence type="ECO:0000256" key="4">
    <source>
        <dbReference type="ARBA" id="ARBA00022475"/>
    </source>
</evidence>
<evidence type="ECO:0000256" key="7">
    <source>
        <dbReference type="ARBA" id="ARBA00022927"/>
    </source>
</evidence>
<feature type="domain" description="GspL periplasmic" evidence="13">
    <location>
        <begin position="246"/>
        <end position="404"/>
    </location>
</feature>
<dbReference type="PIRSF" id="PIRSF015761">
    <property type="entry name" value="Protein_L"/>
    <property type="match status" value="1"/>
</dbReference>
<evidence type="ECO:0000256" key="8">
    <source>
        <dbReference type="ARBA" id="ARBA00022989"/>
    </source>
</evidence>
<dbReference type="AlphaFoldDB" id="A0A2U3B851"/>
<evidence type="ECO:0000256" key="5">
    <source>
        <dbReference type="ARBA" id="ARBA00022519"/>
    </source>
</evidence>
<comment type="function">
    <text evidence="10">Inner membrane component of the type II secretion system required for the energy-dependent secretion of extracellular factors such as proteases and toxins from the periplasm.</text>
</comment>
<dbReference type="Pfam" id="PF12693">
    <property type="entry name" value="GspL_C"/>
    <property type="match status" value="1"/>
</dbReference>
<dbReference type="InterPro" id="IPR024230">
    <property type="entry name" value="GspL_cyto_dom"/>
</dbReference>
<keyword evidence="8" id="KW-1133">Transmembrane helix</keyword>
<dbReference type="EMBL" id="QFWT01000006">
    <property type="protein sequence ID" value="PWI32968.1"/>
    <property type="molecule type" value="Genomic_DNA"/>
</dbReference>
<evidence type="ECO:0000256" key="11">
    <source>
        <dbReference type="SAM" id="MobiDB-lite"/>
    </source>
</evidence>
<comment type="caution">
    <text evidence="14">The sequence shown here is derived from an EMBL/GenBank/DDBJ whole genome shotgun (WGS) entry which is preliminary data.</text>
</comment>
<gene>
    <name evidence="14" type="primary">gspL</name>
    <name evidence="14" type="ORF">DI392_11670</name>
</gene>
<dbReference type="Pfam" id="PF05134">
    <property type="entry name" value="T2SSL"/>
    <property type="match status" value="1"/>
</dbReference>
<protein>
    <recommendedName>
        <fullName evidence="10">Type II secretion system protein L</fullName>
        <shortName evidence="10">T2SS protein L</shortName>
    </recommendedName>
</protein>
<evidence type="ECO:0000256" key="9">
    <source>
        <dbReference type="ARBA" id="ARBA00023136"/>
    </source>
</evidence>
<dbReference type="Gene3D" id="3.30.420.380">
    <property type="match status" value="1"/>
</dbReference>
<sequence>MSEFLTVRLSRKADSQVQWLVWSASQQEIIASGELASRKLLQELTPYANQRSVVVLLDSCDVLLTEASIPAGASRQLDTMLPYLLEEDIAQDVDDLHFSVLKKSGGVAQVAAVEKRYLEQLLDDFAQAGMEVKRVMPDVYALPLQEAGITALQIGSQWLMRKSAFAGIVVEQEWLSLLLDSDWCRQEDSPAMVYSYTPVPDLDEPYLGRWQALEPEVVMVLLAKGAMASPVNLLTGGFKPQSSLLKHIRVWRKAALAACLFFIILLAQQMIEVHQAESLSNAYREESERIFRTVFPDRRKIPTVSYLKRQMNSEATRLGGGASQDSALSWLSELAASLANTKDVQFSTLRYDAQRGEIRVDVNMKDFQSFEVLRSQLAERFSVSQGPLDRDGDRVTGSYTLRSKP</sequence>
<feature type="region of interest" description="Disordered" evidence="11">
    <location>
        <begin position="384"/>
        <end position="405"/>
    </location>
</feature>
<dbReference type="SUPFAM" id="SSF53067">
    <property type="entry name" value="Actin-like ATPase domain"/>
    <property type="match status" value="2"/>
</dbReference>
<keyword evidence="5" id="KW-0997">Cell inner membrane</keyword>
<dbReference type="Proteomes" id="UP000245362">
    <property type="component" value="Unassembled WGS sequence"/>
</dbReference>
<keyword evidence="6" id="KW-0812">Transmembrane</keyword>
<dbReference type="Gene3D" id="3.30.420.370">
    <property type="match status" value="1"/>
</dbReference>
<dbReference type="CDD" id="cd24017">
    <property type="entry name" value="ASKHA_T2SSL_N"/>
    <property type="match status" value="1"/>
</dbReference>
<comment type="subcellular location">
    <subcellularLocation>
        <location evidence="1">Cell inner membrane</location>
        <topology evidence="1">Single-pass membrane protein</topology>
    </subcellularLocation>
</comment>
<evidence type="ECO:0000256" key="6">
    <source>
        <dbReference type="ARBA" id="ARBA00022692"/>
    </source>
</evidence>
<evidence type="ECO:0000259" key="13">
    <source>
        <dbReference type="Pfam" id="PF12693"/>
    </source>
</evidence>
<keyword evidence="9" id="KW-0472">Membrane</keyword>
<dbReference type="NCBIfam" id="TIGR01709">
    <property type="entry name" value="typeII_sec_gspL"/>
    <property type="match status" value="1"/>
</dbReference>
<evidence type="ECO:0000313" key="14">
    <source>
        <dbReference type="EMBL" id="PWI32968.1"/>
    </source>
</evidence>
<dbReference type="GO" id="GO:0015628">
    <property type="term" value="P:protein secretion by the type II secretion system"/>
    <property type="evidence" value="ECO:0007669"/>
    <property type="project" value="InterPro"/>
</dbReference>
<dbReference type="OrthoDB" id="7011844at2"/>
<reference evidence="14 15" key="1">
    <citation type="submission" date="2018-05" db="EMBL/GenBank/DDBJ databases">
        <title>Vibrio limimaris sp. nov., isolated from marine sediment.</title>
        <authorList>
            <person name="Li C.-M."/>
        </authorList>
    </citation>
    <scope>NUCLEOTIDE SEQUENCE [LARGE SCALE GENOMIC DNA]</scope>
    <source>
        <strain evidence="14 15">E4404</strain>
    </source>
</reference>
<keyword evidence="7 10" id="KW-0653">Protein transport</keyword>
<keyword evidence="3 10" id="KW-0813">Transport</keyword>
<dbReference type="GO" id="GO:0015627">
    <property type="term" value="C:type II protein secretion system complex"/>
    <property type="evidence" value="ECO:0007669"/>
    <property type="project" value="InterPro"/>
</dbReference>
<dbReference type="InterPro" id="IPR043129">
    <property type="entry name" value="ATPase_NBD"/>
</dbReference>
<evidence type="ECO:0000256" key="10">
    <source>
        <dbReference type="PIRNR" id="PIRNR015761"/>
    </source>
</evidence>
<dbReference type="InterPro" id="IPR025691">
    <property type="entry name" value="GspL_pp_dom"/>
</dbReference>
<evidence type="ECO:0000313" key="15">
    <source>
        <dbReference type="Proteomes" id="UP000245362"/>
    </source>
</evidence>
<dbReference type="Gene3D" id="3.30.1360.100">
    <property type="entry name" value="General secretion pathway protein M, EpsM"/>
    <property type="match status" value="1"/>
</dbReference>
<keyword evidence="4" id="KW-1003">Cell membrane</keyword>
<dbReference type="GO" id="GO:0009276">
    <property type="term" value="C:Gram-negative-bacterium-type cell wall"/>
    <property type="evidence" value="ECO:0007669"/>
    <property type="project" value="InterPro"/>
</dbReference>
<dbReference type="RefSeq" id="WP_109320087.1">
    <property type="nucleotide sequence ID" value="NZ_QFWT01000006.1"/>
</dbReference>
<keyword evidence="15" id="KW-1185">Reference proteome</keyword>
<feature type="domain" description="GspL cytoplasmic actin-ATPase-like" evidence="12">
    <location>
        <begin position="5"/>
        <end position="241"/>
    </location>
</feature>
<proteinExistence type="inferred from homology"/>
<accession>A0A2U3B851</accession>
<evidence type="ECO:0000259" key="12">
    <source>
        <dbReference type="Pfam" id="PF05134"/>
    </source>
</evidence>
<name>A0A2U3B851_9VIBR</name>
<evidence type="ECO:0000256" key="3">
    <source>
        <dbReference type="ARBA" id="ARBA00022448"/>
    </source>
</evidence>
<evidence type="ECO:0000256" key="1">
    <source>
        <dbReference type="ARBA" id="ARBA00004377"/>
    </source>
</evidence>
<comment type="similarity">
    <text evidence="2 10">Belongs to the GSP L family.</text>
</comment>
<evidence type="ECO:0000256" key="2">
    <source>
        <dbReference type="ARBA" id="ARBA00005318"/>
    </source>
</evidence>
<dbReference type="InterPro" id="IPR007812">
    <property type="entry name" value="T2SS_protein-GspL"/>
</dbReference>
<organism evidence="14 15">
    <name type="scientific">Vibrio albus</name>
    <dbReference type="NCBI Taxonomy" id="2200953"/>
    <lineage>
        <taxon>Bacteria</taxon>
        <taxon>Pseudomonadati</taxon>
        <taxon>Pseudomonadota</taxon>
        <taxon>Gammaproteobacteria</taxon>
        <taxon>Vibrionales</taxon>
        <taxon>Vibrionaceae</taxon>
        <taxon>Vibrio</taxon>
    </lineage>
</organism>
<dbReference type="GO" id="GO:0005886">
    <property type="term" value="C:plasma membrane"/>
    <property type="evidence" value="ECO:0007669"/>
    <property type="project" value="UniProtKB-SubCell"/>
</dbReference>